<evidence type="ECO:0000259" key="6">
    <source>
        <dbReference type="PROSITE" id="PS50118"/>
    </source>
</evidence>
<dbReference type="PANTHER" id="PTHR10270">
    <property type="entry name" value="SOX TRANSCRIPTION FACTOR"/>
    <property type="match status" value="1"/>
</dbReference>
<evidence type="ECO:0000313" key="8">
    <source>
        <dbReference type="Proteomes" id="UP000267029"/>
    </source>
</evidence>
<dbReference type="OrthoDB" id="6247875at2759"/>
<dbReference type="CDD" id="cd22028">
    <property type="entry name" value="HMG-box_SoxA_SoxB_SoxG"/>
    <property type="match status" value="1"/>
</dbReference>
<keyword evidence="3 4" id="KW-0539">Nucleus</keyword>
<dbReference type="GO" id="GO:0000122">
    <property type="term" value="P:negative regulation of transcription by RNA polymerase II"/>
    <property type="evidence" value="ECO:0007669"/>
    <property type="project" value="TreeGrafter"/>
</dbReference>
<dbReference type="SUPFAM" id="SSF47095">
    <property type="entry name" value="HMG-box"/>
    <property type="match status" value="1"/>
</dbReference>
<dbReference type="EMBL" id="UXSR01005286">
    <property type="protein sequence ID" value="VDD80715.1"/>
    <property type="molecule type" value="Genomic_DNA"/>
</dbReference>
<dbReference type="PROSITE" id="PS50118">
    <property type="entry name" value="HMG_BOX_2"/>
    <property type="match status" value="1"/>
</dbReference>
<keyword evidence="8" id="KW-1185">Reference proteome</keyword>
<comment type="subcellular location">
    <subcellularLocation>
        <location evidence="1">Nucleus</location>
    </subcellularLocation>
</comment>
<dbReference type="GO" id="GO:0007420">
    <property type="term" value="P:brain development"/>
    <property type="evidence" value="ECO:0007669"/>
    <property type="project" value="TreeGrafter"/>
</dbReference>
<feature type="region of interest" description="Disordered" evidence="5">
    <location>
        <begin position="575"/>
        <end position="608"/>
    </location>
</feature>
<feature type="compositionally biased region" description="Polar residues" evidence="5">
    <location>
        <begin position="187"/>
        <end position="201"/>
    </location>
</feature>
<dbReference type="InterPro" id="IPR036910">
    <property type="entry name" value="HMG_box_dom_sf"/>
</dbReference>
<feature type="compositionally biased region" description="Polar residues" evidence="5">
    <location>
        <begin position="593"/>
        <end position="603"/>
    </location>
</feature>
<sequence>MTNNETYHNSSAYDQTAYTKHLPDEDYAPTWACEGLRSSFYGDEIMTTPSEFSSYQGNWKNVMAHNQEAVYSPKSVGSNNTPRGNLGAPSADDEEGESVSGESSSDGLGGRRHMHEYSHDDFSQDGYSLCKTAYSNSMSGAQRGTQCAVEQEPHSKGSYGTTIKQNEAPLLKSDMESLVRFPPPTGGFNTSTTRSPGSSNAPPAGGNPVKREERVKRPMNAFMVWSRGQRRRMAQENPKMHNSEISKRLGTMWKALNETEKKPFIDEAKRLRASHMSQYPDYKYRPRRRHRPLEKQKKAVAAMAAVATASSLFSAPSVGQSSSSTEGFFGLRHSAQVAPGYRSFNTNAQYAYTAFSQQYQQQHQPLQQNSYNEGFSQYSRNRQIYGDFQHLSHPAYSGSCTPVSKNSEVIHQRPEFSKSPFYTISGNSYSSEPDNTDQSVKTVVTNSEIDSKTAVMAAVAAANYAASRLAYYGSTDSASNNWDSWWSEKTVSADGSTLDPGSNQWVRALEEARKFEQETDGHCRRPSDSKDSSSLTYLSAYFNGFGSMIGLRENGHTPYNRSGLLLEKETEGLSTFSASSSTSSANEKHHSEAQQTNRTSLPSNDERFCHQTNPIYAAFTAMADYHR</sequence>
<feature type="domain" description="HMG box" evidence="6">
    <location>
        <begin position="215"/>
        <end position="283"/>
    </location>
</feature>
<evidence type="ECO:0000313" key="7">
    <source>
        <dbReference type="EMBL" id="VDD80715.1"/>
    </source>
</evidence>
<reference evidence="7 8" key="1">
    <citation type="submission" date="2018-10" db="EMBL/GenBank/DDBJ databases">
        <authorList>
            <consortium name="Pathogen Informatics"/>
        </authorList>
    </citation>
    <scope>NUCLEOTIDE SEQUENCE [LARGE SCALE GENOMIC DNA]</scope>
</reference>
<dbReference type="PANTHER" id="PTHR10270:SF324">
    <property type="entry name" value="SOX DOMAIN-CONTAINING PROTEIN DICHAETE-RELATED"/>
    <property type="match status" value="1"/>
</dbReference>
<dbReference type="SMART" id="SM00398">
    <property type="entry name" value="HMG"/>
    <property type="match status" value="1"/>
</dbReference>
<evidence type="ECO:0000256" key="3">
    <source>
        <dbReference type="ARBA" id="ARBA00023242"/>
    </source>
</evidence>
<dbReference type="Pfam" id="PF00505">
    <property type="entry name" value="HMG_box"/>
    <property type="match status" value="1"/>
</dbReference>
<gene>
    <name evidence="7" type="ORF">MCOS_LOCUS6718</name>
</gene>
<dbReference type="GO" id="GO:0005634">
    <property type="term" value="C:nucleus"/>
    <property type="evidence" value="ECO:0007669"/>
    <property type="project" value="UniProtKB-SubCell"/>
</dbReference>
<dbReference type="GO" id="GO:0000978">
    <property type="term" value="F:RNA polymerase II cis-regulatory region sequence-specific DNA binding"/>
    <property type="evidence" value="ECO:0007669"/>
    <property type="project" value="TreeGrafter"/>
</dbReference>
<dbReference type="GO" id="GO:0001228">
    <property type="term" value="F:DNA-binding transcription activator activity, RNA polymerase II-specific"/>
    <property type="evidence" value="ECO:0007669"/>
    <property type="project" value="TreeGrafter"/>
</dbReference>
<evidence type="ECO:0000256" key="2">
    <source>
        <dbReference type="ARBA" id="ARBA00023125"/>
    </source>
</evidence>
<evidence type="ECO:0000256" key="1">
    <source>
        <dbReference type="ARBA" id="ARBA00004123"/>
    </source>
</evidence>
<dbReference type="InterPro" id="IPR050140">
    <property type="entry name" value="SRY-related_HMG-box_TF-like"/>
</dbReference>
<protein>
    <recommendedName>
        <fullName evidence="6">HMG box domain-containing protein</fullName>
    </recommendedName>
</protein>
<proteinExistence type="predicted"/>
<dbReference type="Proteomes" id="UP000267029">
    <property type="component" value="Unassembled WGS sequence"/>
</dbReference>
<feature type="region of interest" description="Disordered" evidence="5">
    <location>
        <begin position="181"/>
        <end position="212"/>
    </location>
</feature>
<feature type="DNA-binding region" description="HMG box" evidence="4">
    <location>
        <begin position="215"/>
        <end position="283"/>
    </location>
</feature>
<keyword evidence="2 4" id="KW-0238">DNA-binding</keyword>
<dbReference type="AlphaFoldDB" id="A0A0R3UHC4"/>
<organism evidence="7 8">
    <name type="scientific">Mesocestoides corti</name>
    <name type="common">Flatworm</name>
    <dbReference type="NCBI Taxonomy" id="53468"/>
    <lineage>
        <taxon>Eukaryota</taxon>
        <taxon>Metazoa</taxon>
        <taxon>Spiralia</taxon>
        <taxon>Lophotrochozoa</taxon>
        <taxon>Platyhelminthes</taxon>
        <taxon>Cestoda</taxon>
        <taxon>Eucestoda</taxon>
        <taxon>Cyclophyllidea</taxon>
        <taxon>Mesocestoididae</taxon>
        <taxon>Mesocestoides</taxon>
    </lineage>
</organism>
<dbReference type="FunFam" id="1.10.30.10:FF:000002">
    <property type="entry name" value="transcription factor Sox-2"/>
    <property type="match status" value="1"/>
</dbReference>
<feature type="compositionally biased region" description="Low complexity" evidence="5">
    <location>
        <begin position="575"/>
        <end position="585"/>
    </location>
</feature>
<dbReference type="GO" id="GO:0030182">
    <property type="term" value="P:neuron differentiation"/>
    <property type="evidence" value="ECO:0007669"/>
    <property type="project" value="TreeGrafter"/>
</dbReference>
<dbReference type="STRING" id="53468.A0A0R3UHC4"/>
<evidence type="ECO:0000256" key="4">
    <source>
        <dbReference type="PROSITE-ProRule" id="PRU00267"/>
    </source>
</evidence>
<dbReference type="Gene3D" id="1.10.30.10">
    <property type="entry name" value="High mobility group box domain"/>
    <property type="match status" value="1"/>
</dbReference>
<name>A0A0R3UHC4_MESCO</name>
<evidence type="ECO:0000256" key="5">
    <source>
        <dbReference type="SAM" id="MobiDB-lite"/>
    </source>
</evidence>
<accession>A0A0R3UHC4</accession>
<dbReference type="InterPro" id="IPR009071">
    <property type="entry name" value="HMG_box_dom"/>
</dbReference>
<feature type="region of interest" description="Disordered" evidence="5">
    <location>
        <begin position="72"/>
        <end position="122"/>
    </location>
</feature>